<accession>A0AAW1H4E0</accession>
<gene>
    <name evidence="8" type="ORF">RND81_13G177700</name>
</gene>
<feature type="signal peptide" evidence="7">
    <location>
        <begin position="1"/>
        <end position="22"/>
    </location>
</feature>
<comment type="subcellular location">
    <subcellularLocation>
        <location evidence="1 7">Secreted</location>
    </subcellularLocation>
</comment>
<keyword evidence="5 7" id="KW-0732">Signal</keyword>
<dbReference type="Pfam" id="PF17181">
    <property type="entry name" value="EPF"/>
    <property type="match status" value="1"/>
</dbReference>
<comment type="caution">
    <text evidence="8">The sequence shown here is derived from an EMBL/GenBank/DDBJ whole genome shotgun (WGS) entry which is preliminary data.</text>
</comment>
<evidence type="ECO:0000256" key="3">
    <source>
        <dbReference type="ARBA" id="ARBA00022473"/>
    </source>
</evidence>
<evidence type="ECO:0000256" key="5">
    <source>
        <dbReference type="ARBA" id="ARBA00022729"/>
    </source>
</evidence>
<protein>
    <recommendedName>
        <fullName evidence="7">Epidermal patterning factor-like protein</fullName>
    </recommendedName>
</protein>
<evidence type="ECO:0000313" key="8">
    <source>
        <dbReference type="EMBL" id="KAK9670104.1"/>
    </source>
</evidence>
<keyword evidence="4 7" id="KW-0964">Secreted</keyword>
<dbReference type="PANTHER" id="PTHR33109:SF7">
    <property type="entry name" value="EPIDERMAL PATTERNING FACTOR-LIKE PROTEIN 2"/>
    <property type="match status" value="1"/>
</dbReference>
<comment type="function">
    <text evidence="7">Controls stomatal patterning.</text>
</comment>
<keyword evidence="3 7" id="KW-0217">Developmental protein</keyword>
<evidence type="ECO:0000256" key="7">
    <source>
        <dbReference type="RuleBase" id="RU367102"/>
    </source>
</evidence>
<dbReference type="Proteomes" id="UP001443914">
    <property type="component" value="Unassembled WGS sequence"/>
</dbReference>
<evidence type="ECO:0000256" key="2">
    <source>
        <dbReference type="ARBA" id="ARBA00008127"/>
    </source>
</evidence>
<name>A0AAW1H4E0_SAPOF</name>
<evidence type="ECO:0000256" key="1">
    <source>
        <dbReference type="ARBA" id="ARBA00004613"/>
    </source>
</evidence>
<dbReference type="InterPro" id="IPR039455">
    <property type="entry name" value="EPFL"/>
</dbReference>
<feature type="chain" id="PRO_5043093870" description="Epidermal patterning factor-like protein" evidence="7">
    <location>
        <begin position="23"/>
        <end position="130"/>
    </location>
</feature>
<evidence type="ECO:0000256" key="4">
    <source>
        <dbReference type="ARBA" id="ARBA00022525"/>
    </source>
</evidence>
<organism evidence="8 9">
    <name type="scientific">Saponaria officinalis</name>
    <name type="common">Common soapwort</name>
    <name type="synonym">Lychnis saponaria</name>
    <dbReference type="NCBI Taxonomy" id="3572"/>
    <lineage>
        <taxon>Eukaryota</taxon>
        <taxon>Viridiplantae</taxon>
        <taxon>Streptophyta</taxon>
        <taxon>Embryophyta</taxon>
        <taxon>Tracheophyta</taxon>
        <taxon>Spermatophyta</taxon>
        <taxon>Magnoliopsida</taxon>
        <taxon>eudicotyledons</taxon>
        <taxon>Gunneridae</taxon>
        <taxon>Pentapetalae</taxon>
        <taxon>Caryophyllales</taxon>
        <taxon>Caryophyllaceae</taxon>
        <taxon>Caryophylleae</taxon>
        <taxon>Saponaria</taxon>
    </lineage>
</organism>
<dbReference type="PANTHER" id="PTHR33109">
    <property type="entry name" value="EPIDERMAL PATTERNING FACTOR-LIKE PROTEIN 4"/>
    <property type="match status" value="1"/>
</dbReference>
<dbReference type="GO" id="GO:0005576">
    <property type="term" value="C:extracellular region"/>
    <property type="evidence" value="ECO:0007669"/>
    <property type="project" value="UniProtKB-SubCell"/>
</dbReference>
<keyword evidence="6" id="KW-1015">Disulfide bond</keyword>
<sequence>MVHLNIMMIMLLLPFYFVLLHSFSSTIEGRVLLNLPNVNSTTKSLKDPDNKIIWIRHMITRQDEVKRGGEVMGSRPPRCQGRCAPCGGRCVAVQVPWVSVSNIEYARGDHSSDYKPITWKCKCGHSLFNP</sequence>
<comment type="similarity">
    <text evidence="2 7">Belongs to the plant cysteine rich small secretory peptide family. Epidermal patterning factor subfamily.</text>
</comment>
<dbReference type="EMBL" id="JBDFQZ010000013">
    <property type="protein sequence ID" value="KAK9670104.1"/>
    <property type="molecule type" value="Genomic_DNA"/>
</dbReference>
<dbReference type="GO" id="GO:0010052">
    <property type="term" value="P:guard cell differentiation"/>
    <property type="evidence" value="ECO:0007669"/>
    <property type="project" value="UniProtKB-UniRule"/>
</dbReference>
<dbReference type="AlphaFoldDB" id="A0AAW1H4E0"/>
<evidence type="ECO:0000313" key="9">
    <source>
        <dbReference type="Proteomes" id="UP001443914"/>
    </source>
</evidence>
<keyword evidence="9" id="KW-1185">Reference proteome</keyword>
<evidence type="ECO:0000256" key="6">
    <source>
        <dbReference type="ARBA" id="ARBA00023157"/>
    </source>
</evidence>
<proteinExistence type="inferred from homology"/>
<reference evidence="8" key="1">
    <citation type="submission" date="2024-03" db="EMBL/GenBank/DDBJ databases">
        <title>WGS assembly of Saponaria officinalis var. Norfolk2.</title>
        <authorList>
            <person name="Jenkins J."/>
            <person name="Shu S."/>
            <person name="Grimwood J."/>
            <person name="Barry K."/>
            <person name="Goodstein D."/>
            <person name="Schmutz J."/>
            <person name="Leebens-Mack J."/>
            <person name="Osbourn A."/>
        </authorList>
    </citation>
    <scope>NUCLEOTIDE SEQUENCE [LARGE SCALE GENOMIC DNA]</scope>
    <source>
        <strain evidence="8">JIC</strain>
    </source>
</reference>